<reference evidence="1 2" key="1">
    <citation type="submission" date="2014-04" db="EMBL/GenBank/DDBJ databases">
        <authorList>
            <person name="Sears C."/>
            <person name="Carroll K."/>
            <person name="Sack B.R."/>
            <person name="Qadri F."/>
            <person name="Myers L.L."/>
            <person name="Chung G.-T."/>
            <person name="Escheverria P."/>
            <person name="Fraser C.M."/>
            <person name="Sadzewicz L."/>
            <person name="Shefchek K.A."/>
            <person name="Tallon L."/>
            <person name="Das S.P."/>
            <person name="Daugherty S."/>
            <person name="Mongodin E.F."/>
        </authorList>
    </citation>
    <scope>NUCLEOTIDE SEQUENCE [LARGE SCALE GENOMIC DNA]</scope>
    <source>
        <strain evidence="1 2">3776 D15 i</strain>
    </source>
</reference>
<dbReference type="AlphaFoldDB" id="A0AB34LHY3"/>
<dbReference type="Proteomes" id="UP000027850">
    <property type="component" value="Unassembled WGS sequence"/>
</dbReference>
<name>A0AB34LHY3_PARDI</name>
<organism evidence="1 2">
    <name type="scientific">Parabacteroides distasonis str. 3776 D15 i</name>
    <dbReference type="NCBI Taxonomy" id="1339342"/>
    <lineage>
        <taxon>Bacteria</taxon>
        <taxon>Pseudomonadati</taxon>
        <taxon>Bacteroidota</taxon>
        <taxon>Bacteroidia</taxon>
        <taxon>Bacteroidales</taxon>
        <taxon>Tannerellaceae</taxon>
        <taxon>Parabacteroides</taxon>
    </lineage>
</organism>
<dbReference type="EMBL" id="JNHK01000004">
    <property type="protein sequence ID" value="KDS42132.1"/>
    <property type="molecule type" value="Genomic_DNA"/>
</dbReference>
<protein>
    <submittedName>
        <fullName evidence="1">Uncharacterized protein</fullName>
    </submittedName>
</protein>
<evidence type="ECO:0000313" key="1">
    <source>
        <dbReference type="EMBL" id="KDS42132.1"/>
    </source>
</evidence>
<sequence length="49" mass="5749">MPVVRLAHALSKTGELRIQQRDNSNLSFSFYFLFERGRLLFYDNLPSLS</sequence>
<accession>A0AB34LHY3</accession>
<evidence type="ECO:0000313" key="2">
    <source>
        <dbReference type="Proteomes" id="UP000027850"/>
    </source>
</evidence>
<comment type="caution">
    <text evidence="1">The sequence shown here is derived from an EMBL/GenBank/DDBJ whole genome shotgun (WGS) entry which is preliminary data.</text>
</comment>
<proteinExistence type="predicted"/>
<gene>
    <name evidence="1" type="ORF">M091_3323</name>
</gene>